<keyword evidence="4" id="KW-1185">Reference proteome</keyword>
<keyword evidence="2" id="KW-0812">Transmembrane</keyword>
<sequence>MSEEPDYPSRETITLATACSYVVVRAAFLYASHTSALASLGKLALLLLIELPIVTLLVAFVVNGFVLHIVGGQLRRLRPGRILAGLFARNRTGRAEDLEHYPSRRRGKPSGQKSDQEG</sequence>
<proteinExistence type="predicted"/>
<evidence type="ECO:0000256" key="2">
    <source>
        <dbReference type="SAM" id="Phobius"/>
    </source>
</evidence>
<dbReference type="AlphaFoldDB" id="A0AA37HSU3"/>
<feature type="transmembrane region" description="Helical" evidence="2">
    <location>
        <begin position="43"/>
        <end position="71"/>
    </location>
</feature>
<feature type="transmembrane region" description="Helical" evidence="2">
    <location>
        <begin position="12"/>
        <end position="31"/>
    </location>
</feature>
<name>A0AA37HSU3_9HYPH</name>
<dbReference type="RefSeq" id="WP_238305980.1">
    <property type="nucleotide sequence ID" value="NZ_BPQM01000121.1"/>
</dbReference>
<protein>
    <submittedName>
        <fullName evidence="3">Uncharacterized protein</fullName>
    </submittedName>
</protein>
<keyword evidence="2" id="KW-0472">Membrane</keyword>
<feature type="region of interest" description="Disordered" evidence="1">
    <location>
        <begin position="97"/>
        <end position="118"/>
    </location>
</feature>
<evidence type="ECO:0000313" key="4">
    <source>
        <dbReference type="Proteomes" id="UP001055108"/>
    </source>
</evidence>
<organism evidence="3 4">
    <name type="scientific">Methylobacterium gregans</name>
    <dbReference type="NCBI Taxonomy" id="374424"/>
    <lineage>
        <taxon>Bacteria</taxon>
        <taxon>Pseudomonadati</taxon>
        <taxon>Pseudomonadota</taxon>
        <taxon>Alphaproteobacteria</taxon>
        <taxon>Hyphomicrobiales</taxon>
        <taxon>Methylobacteriaceae</taxon>
        <taxon>Methylobacterium</taxon>
    </lineage>
</organism>
<accession>A0AA37HSU3</accession>
<keyword evidence="2" id="KW-1133">Transmembrane helix</keyword>
<gene>
    <name evidence="3" type="ORF">NBEOAGPD_4194</name>
</gene>
<dbReference type="EMBL" id="BPQM01000121">
    <property type="protein sequence ID" value="GJD80949.1"/>
    <property type="molecule type" value="Genomic_DNA"/>
</dbReference>
<dbReference type="Proteomes" id="UP001055108">
    <property type="component" value="Unassembled WGS sequence"/>
</dbReference>
<evidence type="ECO:0000313" key="3">
    <source>
        <dbReference type="EMBL" id="GJD80949.1"/>
    </source>
</evidence>
<comment type="caution">
    <text evidence="3">The sequence shown here is derived from an EMBL/GenBank/DDBJ whole genome shotgun (WGS) entry which is preliminary data.</text>
</comment>
<evidence type="ECO:0000256" key="1">
    <source>
        <dbReference type="SAM" id="MobiDB-lite"/>
    </source>
</evidence>
<reference evidence="3" key="1">
    <citation type="journal article" date="2016" name="Front. Microbiol.">
        <title>Genome Sequence of the Piezophilic, Mesophilic Sulfate-Reducing Bacterium Desulfovibrio indicus J2T.</title>
        <authorList>
            <person name="Cao J."/>
            <person name="Maignien L."/>
            <person name="Shao Z."/>
            <person name="Alain K."/>
            <person name="Jebbar M."/>
        </authorList>
    </citation>
    <scope>NUCLEOTIDE SEQUENCE</scope>
    <source>
        <strain evidence="3">NBRC 103626</strain>
    </source>
</reference>
<reference evidence="3" key="2">
    <citation type="submission" date="2021-08" db="EMBL/GenBank/DDBJ databases">
        <authorList>
            <person name="Tani A."/>
            <person name="Ola A."/>
            <person name="Ogura Y."/>
            <person name="Katsura K."/>
            <person name="Hayashi T."/>
        </authorList>
    </citation>
    <scope>NUCLEOTIDE SEQUENCE</scope>
    <source>
        <strain evidence="3">NBRC 103626</strain>
    </source>
</reference>